<keyword evidence="1" id="KW-0472">Membrane</keyword>
<sequence>MKKLNLVKIVNVLAIIAVFVMIVSPLAVSAQFTDPDPTGKGVASDTDLTTLLVRIINILLSIAGLVAVIFLIVGGFRYITAGGNEEAAEAGKKAIVNAIIGIVIIILSFVIVRVVANAVK</sequence>
<dbReference type="Proteomes" id="UP000176864">
    <property type="component" value="Unassembled WGS sequence"/>
</dbReference>
<keyword evidence="1" id="KW-0812">Transmembrane</keyword>
<dbReference type="Pfam" id="PF18895">
    <property type="entry name" value="T4SS_pilin"/>
    <property type="match status" value="1"/>
</dbReference>
<organism evidence="2 3">
    <name type="scientific">Candidatus Doudnabacteria bacterium RIFCSPHIGHO2_01_FULL_46_14</name>
    <dbReference type="NCBI Taxonomy" id="1817824"/>
    <lineage>
        <taxon>Bacteria</taxon>
        <taxon>Candidatus Doudnaibacteriota</taxon>
    </lineage>
</organism>
<keyword evidence="1" id="KW-1133">Transmembrane helix</keyword>
<feature type="transmembrane region" description="Helical" evidence="1">
    <location>
        <begin position="12"/>
        <end position="32"/>
    </location>
</feature>
<reference evidence="2 3" key="1">
    <citation type="journal article" date="2016" name="Nat. Commun.">
        <title>Thousands of microbial genomes shed light on interconnected biogeochemical processes in an aquifer system.</title>
        <authorList>
            <person name="Anantharaman K."/>
            <person name="Brown C.T."/>
            <person name="Hug L.A."/>
            <person name="Sharon I."/>
            <person name="Castelle C.J."/>
            <person name="Probst A.J."/>
            <person name="Thomas B.C."/>
            <person name="Singh A."/>
            <person name="Wilkins M.J."/>
            <person name="Karaoz U."/>
            <person name="Brodie E.L."/>
            <person name="Williams K.H."/>
            <person name="Hubbard S.S."/>
            <person name="Banfield J.F."/>
        </authorList>
    </citation>
    <scope>NUCLEOTIDE SEQUENCE [LARGE SCALE GENOMIC DNA]</scope>
</reference>
<feature type="transmembrane region" description="Helical" evidence="1">
    <location>
        <begin position="52"/>
        <end position="73"/>
    </location>
</feature>
<feature type="transmembrane region" description="Helical" evidence="1">
    <location>
        <begin position="94"/>
        <end position="116"/>
    </location>
</feature>
<evidence type="ECO:0000313" key="3">
    <source>
        <dbReference type="Proteomes" id="UP000176864"/>
    </source>
</evidence>
<dbReference type="EMBL" id="MFEK01000016">
    <property type="protein sequence ID" value="OGE77766.1"/>
    <property type="molecule type" value="Genomic_DNA"/>
</dbReference>
<comment type="caution">
    <text evidence="2">The sequence shown here is derived from an EMBL/GenBank/DDBJ whole genome shotgun (WGS) entry which is preliminary data.</text>
</comment>
<accession>A0A1F5NJ90</accession>
<proteinExistence type="predicted"/>
<dbReference type="AlphaFoldDB" id="A0A1F5NJ90"/>
<name>A0A1F5NJ90_9BACT</name>
<evidence type="ECO:0000313" key="2">
    <source>
        <dbReference type="EMBL" id="OGE77766.1"/>
    </source>
</evidence>
<dbReference type="STRING" id="1817824.A2751_01785"/>
<evidence type="ECO:0000256" key="1">
    <source>
        <dbReference type="SAM" id="Phobius"/>
    </source>
</evidence>
<gene>
    <name evidence="2" type="ORF">A2751_01785</name>
</gene>
<protein>
    <submittedName>
        <fullName evidence="2">Uncharacterized protein</fullName>
    </submittedName>
</protein>
<dbReference type="InterPro" id="IPR043993">
    <property type="entry name" value="T4SS_pilin"/>
</dbReference>